<sequence length="54" mass="6374">MFSMCWLKRDKRRKRGNRGGQVAGKSTRRINFSISIYKLSLKNTTIMVINNLFH</sequence>
<organism evidence="1">
    <name type="scientific">Rhizophora mucronata</name>
    <name type="common">Asiatic mangrove</name>
    <dbReference type="NCBI Taxonomy" id="61149"/>
    <lineage>
        <taxon>Eukaryota</taxon>
        <taxon>Viridiplantae</taxon>
        <taxon>Streptophyta</taxon>
        <taxon>Embryophyta</taxon>
        <taxon>Tracheophyta</taxon>
        <taxon>Spermatophyta</taxon>
        <taxon>Magnoliopsida</taxon>
        <taxon>eudicotyledons</taxon>
        <taxon>Gunneridae</taxon>
        <taxon>Pentapetalae</taxon>
        <taxon>rosids</taxon>
        <taxon>fabids</taxon>
        <taxon>Malpighiales</taxon>
        <taxon>Rhizophoraceae</taxon>
        <taxon>Rhizophora</taxon>
    </lineage>
</organism>
<reference evidence="1" key="1">
    <citation type="submission" date="2018-02" db="EMBL/GenBank/DDBJ databases">
        <title>Rhizophora mucronata_Transcriptome.</title>
        <authorList>
            <person name="Meera S.P."/>
            <person name="Sreeshan A."/>
            <person name="Augustine A."/>
        </authorList>
    </citation>
    <scope>NUCLEOTIDE SEQUENCE</scope>
    <source>
        <tissue evidence="1">Leaf</tissue>
    </source>
</reference>
<dbReference type="EMBL" id="GGEC01088567">
    <property type="protein sequence ID" value="MBX69051.1"/>
    <property type="molecule type" value="Transcribed_RNA"/>
</dbReference>
<evidence type="ECO:0000313" key="1">
    <source>
        <dbReference type="EMBL" id="MBX69051.1"/>
    </source>
</evidence>
<accession>A0A2P2QQ83</accession>
<proteinExistence type="predicted"/>
<dbReference type="AlphaFoldDB" id="A0A2P2QQ83"/>
<name>A0A2P2QQ83_RHIMU</name>
<protein>
    <submittedName>
        <fullName evidence="1">Uncharacterized protein</fullName>
    </submittedName>
</protein>